<feature type="non-terminal residue" evidence="1">
    <location>
        <position position="246"/>
    </location>
</feature>
<feature type="non-terminal residue" evidence="1">
    <location>
        <position position="1"/>
    </location>
</feature>
<accession>A0ABD0J4N6</accession>
<organism evidence="1 2">
    <name type="scientific">Batillaria attramentaria</name>
    <dbReference type="NCBI Taxonomy" id="370345"/>
    <lineage>
        <taxon>Eukaryota</taxon>
        <taxon>Metazoa</taxon>
        <taxon>Spiralia</taxon>
        <taxon>Lophotrochozoa</taxon>
        <taxon>Mollusca</taxon>
        <taxon>Gastropoda</taxon>
        <taxon>Caenogastropoda</taxon>
        <taxon>Sorbeoconcha</taxon>
        <taxon>Cerithioidea</taxon>
        <taxon>Batillariidae</taxon>
        <taxon>Batillaria</taxon>
    </lineage>
</organism>
<dbReference type="Proteomes" id="UP001519460">
    <property type="component" value="Unassembled WGS sequence"/>
</dbReference>
<dbReference type="EMBL" id="JACVVK020000656">
    <property type="protein sequence ID" value="KAK7459708.1"/>
    <property type="molecule type" value="Genomic_DNA"/>
</dbReference>
<sequence>MWMKPVRQHHNLTVYLPTPDQAGADNANILFAGDKSCAVWASDRPRDDKHEVKSRYSCQHPVNTRRQNKETRVWVASPLYTRALPGGSGRLSRDIDHVVLTTWPFVDGGDWGRYGFSLMLPDNSGHQKSGPFLKQIKTQRAFLTMTFKCTHQPLRCGAECVVYHPRLKAACMLAREVCWRWVTTVGNRIQESSFKRRGPESNSVGKNQKLHVVKTPVHGDYLNTCQSRLLEDTGFNCSAGKHFSQM</sequence>
<keyword evidence="2" id="KW-1185">Reference proteome</keyword>
<comment type="caution">
    <text evidence="1">The sequence shown here is derived from an EMBL/GenBank/DDBJ whole genome shotgun (WGS) entry which is preliminary data.</text>
</comment>
<gene>
    <name evidence="1" type="ORF">BaRGS_00038980</name>
</gene>
<evidence type="ECO:0000313" key="1">
    <source>
        <dbReference type="EMBL" id="KAK7459708.1"/>
    </source>
</evidence>
<reference evidence="1 2" key="1">
    <citation type="journal article" date="2023" name="Sci. Data">
        <title>Genome assembly of the Korean intertidal mud-creeper Batillaria attramentaria.</title>
        <authorList>
            <person name="Patra A.K."/>
            <person name="Ho P.T."/>
            <person name="Jun S."/>
            <person name="Lee S.J."/>
            <person name="Kim Y."/>
            <person name="Won Y.J."/>
        </authorList>
    </citation>
    <scope>NUCLEOTIDE SEQUENCE [LARGE SCALE GENOMIC DNA]</scope>
    <source>
        <strain evidence="1">Wonlab-2016</strain>
    </source>
</reference>
<name>A0ABD0J4N6_9CAEN</name>
<proteinExistence type="predicted"/>
<dbReference type="AlphaFoldDB" id="A0ABD0J4N6"/>
<evidence type="ECO:0000313" key="2">
    <source>
        <dbReference type="Proteomes" id="UP001519460"/>
    </source>
</evidence>
<protein>
    <submittedName>
        <fullName evidence="1">Uncharacterized protein</fullName>
    </submittedName>
</protein>